<organism evidence="1 2">
    <name type="scientific">Ichnoviriform fumiferanae</name>
    <dbReference type="NCBI Taxonomy" id="419435"/>
    <lineage>
        <taxon>Viruses</taxon>
        <taxon>Viruses incertae sedis</taxon>
        <taxon>Polydnaviriformidae</taxon>
        <taxon>Ichnoviriform</taxon>
    </lineage>
</organism>
<dbReference type="KEGG" id="vg:5179624"/>
<evidence type="ECO:0000313" key="2">
    <source>
        <dbReference type="Proteomes" id="UP000203987"/>
    </source>
</evidence>
<dbReference type="GeneID" id="5179624"/>
<dbReference type="Proteomes" id="UP000203987">
    <property type="component" value="Genome"/>
</dbReference>
<name>A2PZT4_9VIRU</name>
<sequence length="125" mass="14197">MKSPLRLSNQMYAMCVCEREKERRTTVPLRVPGNTALPWQCRCAVDLLRMNLLIIIIRSFTTESDLSSRERARLCNEFHSLLALRTTEGDNITNASSAKHCVISATASFVTPTVYEYIDFLSTHV</sequence>
<dbReference type="RefSeq" id="YP_001029438.1">
    <property type="nucleotide sequence ID" value="NC_008936.1"/>
</dbReference>
<reference evidence="1 2" key="1">
    <citation type="journal article" date="2007" name="J. Virol.">
        <title>Genomic and morphological features of a banchine polydnavirus: comparison with bracoviruses and ichnoviruses.</title>
        <authorList>
            <person name="Lapointe R."/>
            <person name="Tanaka K."/>
            <person name="Barney W.E."/>
            <person name="Whitfield J.B."/>
            <person name="Banks J.C."/>
            <person name="Beliveau C."/>
            <person name="Stoltz D."/>
            <person name="Webb B.A."/>
            <person name="Cusson M."/>
        </authorList>
    </citation>
    <scope>NUCLEOTIDE SEQUENCE [LARGE SCALE GENOMIC DNA]</scope>
</reference>
<evidence type="ECO:0000313" key="1">
    <source>
        <dbReference type="EMBL" id="BAF45506.1"/>
    </source>
</evidence>
<protein>
    <submittedName>
        <fullName evidence="1">GfV=B36-ORF2</fullName>
    </submittedName>
</protein>
<accession>A2PZT4</accession>
<proteinExistence type="predicted"/>
<dbReference type="EMBL" id="AB289948">
    <property type="protein sequence ID" value="BAF45506.1"/>
    <property type="molecule type" value="Genomic_DNA"/>
</dbReference>